<dbReference type="Proteomes" id="UP000706525">
    <property type="component" value="Unassembled WGS sequence"/>
</dbReference>
<evidence type="ECO:0000313" key="3">
    <source>
        <dbReference type="Proteomes" id="UP000706525"/>
    </source>
</evidence>
<dbReference type="EMBL" id="CAJZAG010000012">
    <property type="protein sequence ID" value="CAG9184279.1"/>
    <property type="molecule type" value="Genomic_DNA"/>
</dbReference>
<evidence type="ECO:0000256" key="1">
    <source>
        <dbReference type="SAM" id="MobiDB-lite"/>
    </source>
</evidence>
<feature type="compositionally biased region" description="Pro residues" evidence="1">
    <location>
        <begin position="148"/>
        <end position="159"/>
    </location>
</feature>
<sequence length="182" mass="19057">MSDDQHVERMNVVLDLKREADQQLLAVLRGIPNGVRMHVCRLVLMRGLADLDEGGLGALIADACRDQVGRGRKSGPKPGSRRKVAARLAVPVVAEQSVTAPLDRTAPVVEQDKTAAVTVAAPAPVAAPALVREADEDEPPVAESEAPAPTPVPPVPPVAIKPLVARNNSRLSRLDGFGVGGT</sequence>
<accession>A0ABN7ZF28</accession>
<evidence type="ECO:0000313" key="2">
    <source>
        <dbReference type="EMBL" id="CAG9184279.1"/>
    </source>
</evidence>
<proteinExistence type="predicted"/>
<gene>
    <name evidence="2" type="ORF">LMG32289_05575</name>
</gene>
<comment type="caution">
    <text evidence="2">The sequence shown here is derived from an EMBL/GenBank/DDBJ whole genome shotgun (WGS) entry which is preliminary data.</text>
</comment>
<organism evidence="2 3">
    <name type="scientific">Cupriavidus pampae</name>
    <dbReference type="NCBI Taxonomy" id="659251"/>
    <lineage>
        <taxon>Bacteria</taxon>
        <taxon>Pseudomonadati</taxon>
        <taxon>Pseudomonadota</taxon>
        <taxon>Betaproteobacteria</taxon>
        <taxon>Burkholderiales</taxon>
        <taxon>Burkholderiaceae</taxon>
        <taxon>Cupriavidus</taxon>
    </lineage>
</organism>
<reference evidence="2 3" key="1">
    <citation type="submission" date="2021-08" db="EMBL/GenBank/DDBJ databases">
        <authorList>
            <person name="Peeters C."/>
        </authorList>
    </citation>
    <scope>NUCLEOTIDE SEQUENCE [LARGE SCALE GENOMIC DNA]</scope>
    <source>
        <strain evidence="2 3">LMG 32289</strain>
    </source>
</reference>
<protein>
    <submittedName>
        <fullName evidence="2">Uncharacterized protein</fullName>
    </submittedName>
</protein>
<keyword evidence="3" id="KW-1185">Reference proteome</keyword>
<feature type="region of interest" description="Disordered" evidence="1">
    <location>
        <begin position="132"/>
        <end position="159"/>
    </location>
</feature>
<name>A0ABN7ZF28_9BURK</name>